<dbReference type="InterPro" id="IPR036116">
    <property type="entry name" value="FN3_sf"/>
</dbReference>
<dbReference type="Pfam" id="PF25833">
    <property type="entry name" value="Fn3_SaeA_3rd"/>
    <property type="match status" value="1"/>
</dbReference>
<dbReference type="SMART" id="SM00060">
    <property type="entry name" value="FN3"/>
    <property type="match status" value="3"/>
</dbReference>
<feature type="compositionally biased region" description="Polar residues" evidence="3">
    <location>
        <begin position="925"/>
        <end position="934"/>
    </location>
</feature>
<sequence>MPWDAQDRTRYEDEVLVAARARGLPADLFTRYGIGPRLERRLRADPTAFTEHVAEVCAYWRALQGRRRSLKKVLADLIADHERMEGEGSLTHAHFHRVRCETARRALAEWAGIAGNLTTTLLDRDALRSMIAPVGVAEADAERVLLDHGVRVVDRLPELPDAPPVRAFRALRENLRVRGVAFSPMVVFGEQRLACGFTVLDGFRLLDGTALDKVALDEAAQRVRLEATTDGRAAAENVLEILRAEDDSALRESLVLWEIVSDLRERPESLTESGLVRHWVHRGLVEEEAMLLAAAVRHSGPRTDPVVRAERDVRDLLVDNQLRQAQEAAADLPEEHDLHARLRVRVRQVEELTGEADRALRAGDREEAARALAAAVDVAADDEVLAARLGEVEPLPPRGVEARVDGRSVVVTWQPSPSLAGTVTYRVTRRTGRDGSAREVPVGELSGTEITDTGAPVGSEARYTVVAVRGGRGVSEAVSTPPVMIAPEVSSLRVCAGEREVSGSWEAPVEAVRVEVLRGEGAPPRGAGDGVRVETDGTGFRDTGVRTDVEYHYRIRAIYVTSNGHARGSAGLVRRASPGPCPAPVRDLSVRPDGGTDFVASWTSPPRGRVVLRVGAEPPEWPPGTVVGPDDLDSYGREVEQRPVTGDAEETAGATGTAGTGEIAGAARVAGTTGTVGTDRVAGAGGITGGATAAGSAGTVRDTGVTGIGGAIEGDRAARAPGTGPVGAGGATGAAGFAGASGATRATGPTEVSSGTRIPGTAWDTNTHQVPDTDRAAGTTWIPDAAQASGTADAVETGTSNGGPGSTAPAPGTGDAVPAPATGVTGFARAEVPGPVTHEEREGVRILGPADKAEVAVRNSQAHAFGAPGSRPGDPAPGASGASNAPGVPSATSTPGTSGAPDSPGIPGTSGGSDATITPGIPNTPGASGTSNTPGVPDAPGIPGPMDTTNTLDDPGTLGVPEPASDGEREGVRVIGPAATSGGGDGEHAVAPPGTPAAGEHPDTGSTDPTAAQEQATWEGVRVIGPAERTGSGTRGGGRHARSAPDPTAPTEPTAHEGVPDVGFAKETWFSTWTDQIRSTGAHAAQTAGEAHLPHPGRSAPVEGGTWTGPQEEQARDTAPTGTRAVDHGHVPRPGYPDPAENGHQEGARAPGTGEADVEDGGTHVPRAGHTVPDTYPVAPAAGGEREGVRILGPTAAAGTGSRTNGDHAAHRTPRPAGPGAETGSAAPAGAADGGGRATGPGDHAPEAAGNVDGPVGDRPVGDGHSRPEAADGGRTLAALTLGSGTHHVLAVTVAGDQAVVGTSVRVTAAPPVRDLHAERFDTSVRLGWTWPDDAAAALVAWRPEAPGAEPWIGGELRCTRLQYACDGGFEAPMSPDSVRVNVRAVVPFEGGEAVSAPTGVTVPGRAVLDYRVEAAGLLRRDRLVHVFAEEDCDMPEVSVVYAEGPVQPHSAAQGLVLAVFPAQHLAAGEWVSVRVRPPRGTGEGWLMCFPSDEEDRRVRLRQPPVRELRW</sequence>
<protein>
    <recommendedName>
        <fullName evidence="4">Fibronectin type-III domain-containing protein</fullName>
    </recommendedName>
</protein>
<keyword evidence="1" id="KW-0378">Hydrolase</keyword>
<dbReference type="PROSITE" id="PS50853">
    <property type="entry name" value="FN3"/>
    <property type="match status" value="1"/>
</dbReference>
<dbReference type="InterPro" id="IPR013783">
    <property type="entry name" value="Ig-like_fold"/>
</dbReference>
<name>A0A1V3BWI4_9ACTN</name>
<keyword evidence="2" id="KW-0119">Carbohydrate metabolism</keyword>
<feature type="compositionally biased region" description="Basic and acidic residues" evidence="3">
    <location>
        <begin position="1260"/>
        <end position="1271"/>
    </location>
</feature>
<keyword evidence="1" id="KW-0326">Glycosidase</keyword>
<dbReference type="Gene3D" id="2.60.40.10">
    <property type="entry name" value="Immunoglobulins"/>
    <property type="match status" value="2"/>
</dbReference>
<dbReference type="InterPro" id="IPR003961">
    <property type="entry name" value="FN3_dom"/>
</dbReference>
<evidence type="ECO:0000256" key="2">
    <source>
        <dbReference type="ARBA" id="ARBA00023326"/>
    </source>
</evidence>
<dbReference type="OrthoDB" id="5506232at2"/>
<comment type="caution">
    <text evidence="5">The sequence shown here is derived from an EMBL/GenBank/DDBJ whole genome shotgun (WGS) entry which is preliminary data.</text>
</comment>
<accession>A0A1V3BWI4</accession>
<dbReference type="SUPFAM" id="SSF49265">
    <property type="entry name" value="Fibronectin type III"/>
    <property type="match status" value="1"/>
</dbReference>
<evidence type="ECO:0000256" key="3">
    <source>
        <dbReference type="SAM" id="MobiDB-lite"/>
    </source>
</evidence>
<dbReference type="GO" id="GO:0016798">
    <property type="term" value="F:hydrolase activity, acting on glycosyl bonds"/>
    <property type="evidence" value="ECO:0007669"/>
    <property type="project" value="UniProtKB-KW"/>
</dbReference>
<evidence type="ECO:0000313" key="6">
    <source>
        <dbReference type="Proteomes" id="UP000189004"/>
    </source>
</evidence>
<feature type="region of interest" description="Disordered" evidence="3">
    <location>
        <begin position="639"/>
        <end position="659"/>
    </location>
</feature>
<feature type="compositionally biased region" description="Low complexity" evidence="3">
    <location>
        <begin position="1218"/>
        <end position="1231"/>
    </location>
</feature>
<evidence type="ECO:0000259" key="4">
    <source>
        <dbReference type="PROSITE" id="PS50853"/>
    </source>
</evidence>
<feature type="region of interest" description="Disordered" evidence="3">
    <location>
        <begin position="520"/>
        <end position="539"/>
    </location>
</feature>
<feature type="compositionally biased region" description="Polar residues" evidence="3">
    <location>
        <begin position="1004"/>
        <end position="1016"/>
    </location>
</feature>
<feature type="region of interest" description="Disordered" evidence="3">
    <location>
        <begin position="1080"/>
        <end position="1175"/>
    </location>
</feature>
<evidence type="ECO:0000313" key="5">
    <source>
        <dbReference type="EMBL" id="OOC52881.1"/>
    </source>
</evidence>
<feature type="compositionally biased region" description="Low complexity" evidence="3">
    <location>
        <begin position="1044"/>
        <end position="1053"/>
    </location>
</feature>
<feature type="domain" description="Fibronectin type-III" evidence="4">
    <location>
        <begin position="393"/>
        <end position="488"/>
    </location>
</feature>
<feature type="compositionally biased region" description="Low complexity" evidence="3">
    <location>
        <begin position="741"/>
        <end position="750"/>
    </location>
</feature>
<dbReference type="Proteomes" id="UP000189004">
    <property type="component" value="Unassembled WGS sequence"/>
</dbReference>
<feature type="compositionally biased region" description="Low complexity" evidence="3">
    <location>
        <begin position="1250"/>
        <end position="1259"/>
    </location>
</feature>
<feature type="region of interest" description="Disordered" evidence="3">
    <location>
        <begin position="1195"/>
        <end position="1271"/>
    </location>
</feature>
<dbReference type="GO" id="GO:0000272">
    <property type="term" value="P:polysaccharide catabolic process"/>
    <property type="evidence" value="ECO:0007669"/>
    <property type="project" value="UniProtKB-KW"/>
</dbReference>
<keyword evidence="6" id="KW-1185">Reference proteome</keyword>
<dbReference type="RefSeq" id="WP_077689228.1">
    <property type="nucleotide sequence ID" value="NZ_MCOK01000001.1"/>
</dbReference>
<proteinExistence type="predicted"/>
<dbReference type="STRING" id="501010.NOSIN_02805"/>
<keyword evidence="2" id="KW-0624">Polysaccharide degradation</keyword>
<dbReference type="InterPro" id="IPR058692">
    <property type="entry name" value="Fn3_SaeA_2nd"/>
</dbReference>
<feature type="region of interest" description="Disordered" evidence="3">
    <location>
        <begin position="741"/>
        <end position="776"/>
    </location>
</feature>
<organism evidence="5 6">
    <name type="scientific">Nocardiopsis sinuspersici</name>
    <dbReference type="NCBI Taxonomy" id="501010"/>
    <lineage>
        <taxon>Bacteria</taxon>
        <taxon>Bacillati</taxon>
        <taxon>Actinomycetota</taxon>
        <taxon>Actinomycetes</taxon>
        <taxon>Streptosporangiales</taxon>
        <taxon>Nocardiopsidaceae</taxon>
        <taxon>Nocardiopsis</taxon>
    </lineage>
</organism>
<evidence type="ECO:0000256" key="1">
    <source>
        <dbReference type="ARBA" id="ARBA00023295"/>
    </source>
</evidence>
<feature type="compositionally biased region" description="Low complexity" evidence="3">
    <location>
        <begin position="866"/>
        <end position="891"/>
    </location>
</feature>
<gene>
    <name evidence="5" type="ORF">NOSIN_02805</name>
</gene>
<reference evidence="6" key="1">
    <citation type="submission" date="2016-08" db="EMBL/GenBank/DDBJ databases">
        <authorList>
            <person name="Tokovenko B."/>
            <person name="Kalinowski J."/>
        </authorList>
    </citation>
    <scope>NUCLEOTIDE SEQUENCE [LARGE SCALE GENOMIC DNA]</scope>
    <source>
        <strain evidence="6">UTMC102</strain>
    </source>
</reference>
<feature type="region of interest" description="Disordered" evidence="3">
    <location>
        <begin position="788"/>
        <end position="822"/>
    </location>
</feature>
<dbReference type="EMBL" id="MCOK01000001">
    <property type="protein sequence ID" value="OOC52881.1"/>
    <property type="molecule type" value="Genomic_DNA"/>
</dbReference>
<feature type="region of interest" description="Disordered" evidence="3">
    <location>
        <begin position="864"/>
        <end position="1060"/>
    </location>
</feature>